<feature type="signal peptide" evidence="1">
    <location>
        <begin position="1"/>
        <end position="23"/>
    </location>
</feature>
<reference evidence="2 3" key="1">
    <citation type="submission" date="2023-12" db="EMBL/GenBank/DDBJ databases">
        <title>Gut-associated functions are favored during microbiome assembly across C. elegans life.</title>
        <authorList>
            <person name="Zimmermann J."/>
        </authorList>
    </citation>
    <scope>NUCLEOTIDE SEQUENCE [LARGE SCALE GENOMIC DNA]</scope>
    <source>
        <strain evidence="2 3">MYb71</strain>
    </source>
</reference>
<keyword evidence="1" id="KW-0732">Signal</keyword>
<dbReference type="Proteomes" id="UP001375812">
    <property type="component" value="Unassembled WGS sequence"/>
</dbReference>
<evidence type="ECO:0000313" key="2">
    <source>
        <dbReference type="EMBL" id="MEJ5020192.1"/>
    </source>
</evidence>
<gene>
    <name evidence="2" type="ORF">WH297_10640</name>
</gene>
<name>A0ABU8PDS4_9HYPH</name>
<feature type="chain" id="PRO_5045255282" evidence="1">
    <location>
        <begin position="24"/>
        <end position="136"/>
    </location>
</feature>
<evidence type="ECO:0000256" key="1">
    <source>
        <dbReference type="SAM" id="SignalP"/>
    </source>
</evidence>
<protein>
    <submittedName>
        <fullName evidence="2">Uncharacterized protein</fullName>
    </submittedName>
</protein>
<keyword evidence="3" id="KW-1185">Reference proteome</keyword>
<dbReference type="EMBL" id="JBBGZH010000001">
    <property type="protein sequence ID" value="MEJ5020192.1"/>
    <property type="molecule type" value="Genomic_DNA"/>
</dbReference>
<organism evidence="2 3">
    <name type="scientific">Ochrobactrum vermis</name>
    <dbReference type="NCBI Taxonomy" id="1827297"/>
    <lineage>
        <taxon>Bacteria</taxon>
        <taxon>Pseudomonadati</taxon>
        <taxon>Pseudomonadota</taxon>
        <taxon>Alphaproteobacteria</taxon>
        <taxon>Hyphomicrobiales</taxon>
        <taxon>Brucellaceae</taxon>
        <taxon>Brucella/Ochrobactrum group</taxon>
        <taxon>Ochrobactrum</taxon>
    </lineage>
</organism>
<evidence type="ECO:0000313" key="3">
    <source>
        <dbReference type="Proteomes" id="UP001375812"/>
    </source>
</evidence>
<dbReference type="RefSeq" id="WP_105542561.1">
    <property type="nucleotide sequence ID" value="NZ_JBBGZH010000001.1"/>
</dbReference>
<proteinExistence type="predicted"/>
<sequence length="136" mass="14542">MLYPRYAALILFIGILYPPASHAANPCAGVNQTLTKDLKKQYAPLIAKSLNGKVSPSKVDIESIIQSGTWTIIYASTPIADPGYFFFNSSSGKPVFKDVWGGIAEKGDAPKIAEWARNLGANKTISTCFAGTVTAD</sequence>
<comment type="caution">
    <text evidence="2">The sequence shown here is derived from an EMBL/GenBank/DDBJ whole genome shotgun (WGS) entry which is preliminary data.</text>
</comment>
<accession>A0ABU8PDS4</accession>